<comment type="caution">
    <text evidence="9">The sequence shown here is derived from an EMBL/GenBank/DDBJ whole genome shotgun (WGS) entry which is preliminary data.</text>
</comment>
<evidence type="ECO:0000256" key="6">
    <source>
        <dbReference type="ARBA" id="ARBA00022683"/>
    </source>
</evidence>
<dbReference type="PATRIC" id="fig|1423724.4.peg.1739"/>
<reference evidence="9 10" key="1">
    <citation type="journal article" date="2015" name="Genome Announc.">
        <title>Expanding the biotechnology potential of lactobacilli through comparative genomics of 213 strains and associated genera.</title>
        <authorList>
            <person name="Sun Z."/>
            <person name="Harris H.M."/>
            <person name="McCann A."/>
            <person name="Guo C."/>
            <person name="Argimon S."/>
            <person name="Zhang W."/>
            <person name="Yang X."/>
            <person name="Jeffery I.B."/>
            <person name="Cooney J.C."/>
            <person name="Kagawa T.F."/>
            <person name="Liu W."/>
            <person name="Song Y."/>
            <person name="Salvetti E."/>
            <person name="Wrobel A."/>
            <person name="Rasinkangas P."/>
            <person name="Parkhill J."/>
            <person name="Rea M.C."/>
            <person name="O'Sullivan O."/>
            <person name="Ritari J."/>
            <person name="Douillard F.P."/>
            <person name="Paul Ross R."/>
            <person name="Yang R."/>
            <person name="Briner A.E."/>
            <person name="Felis G.E."/>
            <person name="de Vos W.M."/>
            <person name="Barrangou R."/>
            <person name="Klaenhammer T.R."/>
            <person name="Caufield P.W."/>
            <person name="Cui Y."/>
            <person name="Zhang H."/>
            <person name="O'Toole P.W."/>
        </authorList>
    </citation>
    <scope>NUCLEOTIDE SEQUENCE [LARGE SCALE GENOMIC DNA]</scope>
    <source>
        <strain evidence="9 10">DSM 16634</strain>
    </source>
</reference>
<sequence>MDVKLLRIDSRLLHGQVATDWAKNANVERILIVCDQAASDSIRKTLLIQAAPPGLKVHVLTLAKMIRLSRDERFSKLKVLILVENPIDAMRLVSGGVEVSSINLGSLSFDATRKMITETIAVNEQDIVALTWLKKRGIELDYRKVSSDPKRDLWKVLCDKGLVNEEQS</sequence>
<name>A0A0R1U1H6_9LACO</name>
<protein>
    <submittedName>
        <fullName evidence="9">PTS system transporter subunit IIB</fullName>
    </submittedName>
</protein>
<dbReference type="InterPro" id="IPR004720">
    <property type="entry name" value="PTS_IIB_sorbose-sp"/>
</dbReference>
<evidence type="ECO:0000256" key="1">
    <source>
        <dbReference type="ARBA" id="ARBA00004496"/>
    </source>
</evidence>
<evidence type="ECO:0000259" key="8">
    <source>
        <dbReference type="PROSITE" id="PS51101"/>
    </source>
</evidence>
<keyword evidence="4" id="KW-0762">Sugar transport</keyword>
<keyword evidence="5" id="KW-0808">Transferase</keyword>
<dbReference type="GO" id="GO:0008982">
    <property type="term" value="F:protein-N(PI)-phosphohistidine-sugar phosphotransferase activity"/>
    <property type="evidence" value="ECO:0007669"/>
    <property type="project" value="InterPro"/>
</dbReference>
<evidence type="ECO:0000313" key="9">
    <source>
        <dbReference type="EMBL" id="KRL87244.1"/>
    </source>
</evidence>
<dbReference type="CDD" id="cd00001">
    <property type="entry name" value="PTS_IIB_man"/>
    <property type="match status" value="1"/>
</dbReference>
<dbReference type="InterPro" id="IPR036667">
    <property type="entry name" value="PTS_IIB_sorbose-sp_sf"/>
</dbReference>
<dbReference type="Pfam" id="PF03830">
    <property type="entry name" value="PTSIIB_sorb"/>
    <property type="match status" value="1"/>
</dbReference>
<evidence type="ECO:0000256" key="4">
    <source>
        <dbReference type="ARBA" id="ARBA00022597"/>
    </source>
</evidence>
<dbReference type="Proteomes" id="UP000051324">
    <property type="component" value="Unassembled WGS sequence"/>
</dbReference>
<keyword evidence="2" id="KW-0813">Transport</keyword>
<evidence type="ECO:0000256" key="7">
    <source>
        <dbReference type="ARBA" id="ARBA00022777"/>
    </source>
</evidence>
<evidence type="ECO:0000256" key="5">
    <source>
        <dbReference type="ARBA" id="ARBA00022679"/>
    </source>
</evidence>
<dbReference type="EMBL" id="AZFT01000004">
    <property type="protein sequence ID" value="KRL87244.1"/>
    <property type="molecule type" value="Genomic_DNA"/>
</dbReference>
<comment type="subcellular location">
    <subcellularLocation>
        <location evidence="1">Cytoplasm</location>
    </subcellularLocation>
</comment>
<keyword evidence="3" id="KW-0963">Cytoplasm</keyword>
<evidence type="ECO:0000256" key="3">
    <source>
        <dbReference type="ARBA" id="ARBA00022490"/>
    </source>
</evidence>
<keyword evidence="10" id="KW-1185">Reference proteome</keyword>
<organism evidence="9 10">
    <name type="scientific">Ligilactobacillus apodemi DSM 16634 = JCM 16172</name>
    <dbReference type="NCBI Taxonomy" id="1423724"/>
    <lineage>
        <taxon>Bacteria</taxon>
        <taxon>Bacillati</taxon>
        <taxon>Bacillota</taxon>
        <taxon>Bacilli</taxon>
        <taxon>Lactobacillales</taxon>
        <taxon>Lactobacillaceae</taxon>
        <taxon>Ligilactobacillus</taxon>
    </lineage>
</organism>
<dbReference type="SUPFAM" id="SSF52728">
    <property type="entry name" value="PTS IIb component"/>
    <property type="match status" value="1"/>
</dbReference>
<proteinExistence type="predicted"/>
<dbReference type="RefSeq" id="WP_025087055.1">
    <property type="nucleotide sequence ID" value="NZ_AZFT01000004.1"/>
</dbReference>
<dbReference type="eggNOG" id="COG3444">
    <property type="taxonomic scope" value="Bacteria"/>
</dbReference>
<dbReference type="GO" id="GO:0005737">
    <property type="term" value="C:cytoplasm"/>
    <property type="evidence" value="ECO:0007669"/>
    <property type="project" value="UniProtKB-SubCell"/>
</dbReference>
<feature type="domain" description="PTS EIIB type-4" evidence="8">
    <location>
        <begin position="1"/>
        <end position="164"/>
    </location>
</feature>
<dbReference type="PROSITE" id="PS51101">
    <property type="entry name" value="PTS_EIIB_TYPE_4"/>
    <property type="match status" value="1"/>
</dbReference>
<evidence type="ECO:0000313" key="10">
    <source>
        <dbReference type="Proteomes" id="UP000051324"/>
    </source>
</evidence>
<dbReference type="STRING" id="1423724.FC32_GL001666"/>
<dbReference type="AlphaFoldDB" id="A0A0R1U1H6"/>
<dbReference type="GO" id="GO:0009401">
    <property type="term" value="P:phosphoenolpyruvate-dependent sugar phosphotransferase system"/>
    <property type="evidence" value="ECO:0007669"/>
    <property type="project" value="UniProtKB-KW"/>
</dbReference>
<dbReference type="GO" id="GO:0016301">
    <property type="term" value="F:kinase activity"/>
    <property type="evidence" value="ECO:0007669"/>
    <property type="project" value="UniProtKB-KW"/>
</dbReference>
<keyword evidence="6" id="KW-0598">Phosphotransferase system</keyword>
<accession>A0A0R1U1H6</accession>
<keyword evidence="7" id="KW-0418">Kinase</keyword>
<dbReference type="Gene3D" id="3.40.35.10">
    <property type="entry name" value="Phosphotransferase system, sorbose subfamily IIB component"/>
    <property type="match status" value="1"/>
</dbReference>
<dbReference type="OrthoDB" id="9788818at2"/>
<evidence type="ECO:0000256" key="2">
    <source>
        <dbReference type="ARBA" id="ARBA00022448"/>
    </source>
</evidence>
<gene>
    <name evidence="9" type="ORF">FC32_GL001666</name>
</gene>